<name>A0A8K0CG64_IGNLU</name>
<dbReference type="CDD" id="cd19601">
    <property type="entry name" value="serpin42Da-like"/>
    <property type="match status" value="1"/>
</dbReference>
<dbReference type="EMBL" id="VTPC01086681">
    <property type="protein sequence ID" value="KAF2886718.1"/>
    <property type="molecule type" value="Genomic_DNA"/>
</dbReference>
<dbReference type="GO" id="GO:0005615">
    <property type="term" value="C:extracellular space"/>
    <property type="evidence" value="ECO:0007669"/>
    <property type="project" value="InterPro"/>
</dbReference>
<reference evidence="6" key="1">
    <citation type="submission" date="2019-08" db="EMBL/GenBank/DDBJ databases">
        <title>The genome of the North American firefly Photinus pyralis.</title>
        <authorList>
            <consortium name="Photinus pyralis genome working group"/>
            <person name="Fallon T.R."/>
            <person name="Sander Lower S.E."/>
            <person name="Weng J.-K."/>
        </authorList>
    </citation>
    <scope>NUCLEOTIDE SEQUENCE</scope>
    <source>
        <strain evidence="6">TRF0915ILg1</strain>
        <tissue evidence="6">Whole body</tissue>
    </source>
</reference>
<dbReference type="InterPro" id="IPR036186">
    <property type="entry name" value="Serpin_sf"/>
</dbReference>
<keyword evidence="3" id="KW-0722">Serine protease inhibitor</keyword>
<dbReference type="PANTHER" id="PTHR11461:SF211">
    <property type="entry name" value="GH10112P-RELATED"/>
    <property type="match status" value="1"/>
</dbReference>
<proteinExistence type="inferred from homology"/>
<dbReference type="InterPro" id="IPR042178">
    <property type="entry name" value="Serpin_sf_1"/>
</dbReference>
<evidence type="ECO:0000256" key="4">
    <source>
        <dbReference type="RuleBase" id="RU000411"/>
    </source>
</evidence>
<dbReference type="GO" id="GO:0004867">
    <property type="term" value="F:serine-type endopeptidase inhibitor activity"/>
    <property type="evidence" value="ECO:0007669"/>
    <property type="project" value="UniProtKB-KW"/>
</dbReference>
<comment type="similarity">
    <text evidence="1 4">Belongs to the serpin family.</text>
</comment>
<dbReference type="PANTHER" id="PTHR11461">
    <property type="entry name" value="SERINE PROTEASE INHIBITOR, SERPIN"/>
    <property type="match status" value="1"/>
</dbReference>
<dbReference type="SMART" id="SM00093">
    <property type="entry name" value="SERPIN"/>
    <property type="match status" value="1"/>
</dbReference>
<organism evidence="6 7">
    <name type="scientific">Ignelater luminosus</name>
    <name type="common">Cucubano</name>
    <name type="synonym">Pyrophorus luminosus</name>
    <dbReference type="NCBI Taxonomy" id="2038154"/>
    <lineage>
        <taxon>Eukaryota</taxon>
        <taxon>Metazoa</taxon>
        <taxon>Ecdysozoa</taxon>
        <taxon>Arthropoda</taxon>
        <taxon>Hexapoda</taxon>
        <taxon>Insecta</taxon>
        <taxon>Pterygota</taxon>
        <taxon>Neoptera</taxon>
        <taxon>Endopterygota</taxon>
        <taxon>Coleoptera</taxon>
        <taxon>Polyphaga</taxon>
        <taxon>Elateriformia</taxon>
        <taxon>Elateroidea</taxon>
        <taxon>Elateridae</taxon>
        <taxon>Agrypninae</taxon>
        <taxon>Pyrophorini</taxon>
        <taxon>Ignelater</taxon>
    </lineage>
</organism>
<gene>
    <name evidence="6" type="ORF">ILUMI_19454</name>
</gene>
<dbReference type="SUPFAM" id="SSF56574">
    <property type="entry name" value="Serpins"/>
    <property type="match status" value="1"/>
</dbReference>
<protein>
    <recommendedName>
        <fullName evidence="5">Serpin domain-containing protein</fullName>
    </recommendedName>
</protein>
<dbReference type="InterPro" id="IPR042185">
    <property type="entry name" value="Serpin_sf_2"/>
</dbReference>
<dbReference type="PROSITE" id="PS00284">
    <property type="entry name" value="SERPIN"/>
    <property type="match status" value="1"/>
</dbReference>
<evidence type="ECO:0000256" key="3">
    <source>
        <dbReference type="ARBA" id="ARBA00022900"/>
    </source>
</evidence>
<evidence type="ECO:0000256" key="1">
    <source>
        <dbReference type="ARBA" id="ARBA00009500"/>
    </source>
</evidence>
<dbReference type="Gene3D" id="2.30.39.10">
    <property type="entry name" value="Alpha-1-antitrypsin, domain 1"/>
    <property type="match status" value="1"/>
</dbReference>
<dbReference type="Pfam" id="PF00079">
    <property type="entry name" value="Serpin"/>
    <property type="match status" value="1"/>
</dbReference>
<dbReference type="Proteomes" id="UP000801492">
    <property type="component" value="Unassembled WGS sequence"/>
</dbReference>
<dbReference type="AlphaFoldDB" id="A0A8K0CG64"/>
<dbReference type="InterPro" id="IPR023795">
    <property type="entry name" value="Serpin_CS"/>
</dbReference>
<comment type="caution">
    <text evidence="6">The sequence shown here is derived from an EMBL/GenBank/DDBJ whole genome shotgun (WGS) entry which is preliminary data.</text>
</comment>
<evidence type="ECO:0000256" key="2">
    <source>
        <dbReference type="ARBA" id="ARBA00022690"/>
    </source>
</evidence>
<evidence type="ECO:0000313" key="7">
    <source>
        <dbReference type="Proteomes" id="UP000801492"/>
    </source>
</evidence>
<keyword evidence="2" id="KW-0646">Protease inhibitor</keyword>
<dbReference type="InterPro" id="IPR023796">
    <property type="entry name" value="Serpin_dom"/>
</dbReference>
<feature type="domain" description="Serpin" evidence="5">
    <location>
        <begin position="12"/>
        <end position="376"/>
    </location>
</feature>
<evidence type="ECO:0000259" key="5">
    <source>
        <dbReference type="SMART" id="SM00093"/>
    </source>
</evidence>
<keyword evidence="7" id="KW-1185">Reference proteome</keyword>
<dbReference type="InterPro" id="IPR000215">
    <property type="entry name" value="Serpin_fam"/>
</dbReference>
<dbReference type="Gene3D" id="3.30.497.10">
    <property type="entry name" value="Antithrombin, subunit I, domain 2"/>
    <property type="match status" value="1"/>
</dbReference>
<evidence type="ECO:0000313" key="6">
    <source>
        <dbReference type="EMBL" id="KAF2886718.1"/>
    </source>
</evidence>
<dbReference type="OrthoDB" id="671595at2759"/>
<accession>A0A8K0CG64</accession>
<sequence>MEVTNANNQFANKLYKAISKITTENVFFSPLSVHTVLSMVYQGAAKETAECLGETIGVPTKELAANGYNTILNMLNNVDNVALHAANKIYVKEGYPLKSEFQKATAELFVSKTESVDFENGKHAAESINSWVEDKTNKKIKDIVSPNDLDRYTRLILLNAIYFKGNWDKQFQKENTNTETFYITSNKKIDCQMMHITQHYYYYEDEQLDARILEMKYVNQNISTVVILPNTIDGIGDLDNKIVDADLSAITQKAHPTKVKLSLPKFKIETCMNLKPLLKKIGLGIIFDENRADFSEISESDEKLYVSQVIQKAFLEVNEEGSEAAAVTMLKICKKKCIRREPEPIIFIVDHPFIILLQIKDEDSKNTLFYGKIVDPCY</sequence>